<name>A0ABW5C2R9_9BACI</name>
<sequence length="190" mass="22138">MSPRKSVDKELSREMILDVARILFVKDGYEHVSMRKIAKELGYSHGALYYHFKNKAELFYALVADGFFLLDQKLEEVMAKELSKEDKLKEVFLAYIHFGITNPSHYETMFLTKDQELKSFLQEEPNNSFENFAQAVHSLVNTKITPKDIYSIFLSLHGFVTHFIFKGQEYEDSKDLAESHIQLILRSIES</sequence>
<evidence type="ECO:0000256" key="2">
    <source>
        <dbReference type="PROSITE-ProRule" id="PRU00335"/>
    </source>
</evidence>
<dbReference type="PRINTS" id="PR00455">
    <property type="entry name" value="HTHTETR"/>
</dbReference>
<evidence type="ECO:0000256" key="1">
    <source>
        <dbReference type="ARBA" id="ARBA00023125"/>
    </source>
</evidence>
<dbReference type="InterPro" id="IPR009057">
    <property type="entry name" value="Homeodomain-like_sf"/>
</dbReference>
<evidence type="ECO:0000259" key="3">
    <source>
        <dbReference type="PROSITE" id="PS50977"/>
    </source>
</evidence>
<evidence type="ECO:0000313" key="5">
    <source>
        <dbReference type="Proteomes" id="UP001597318"/>
    </source>
</evidence>
<organism evidence="4 5">
    <name type="scientific">Metabacillus endolithicus</name>
    <dbReference type="NCBI Taxonomy" id="1535204"/>
    <lineage>
        <taxon>Bacteria</taxon>
        <taxon>Bacillati</taxon>
        <taxon>Bacillota</taxon>
        <taxon>Bacilli</taxon>
        <taxon>Bacillales</taxon>
        <taxon>Bacillaceae</taxon>
        <taxon>Metabacillus</taxon>
    </lineage>
</organism>
<reference evidence="5" key="1">
    <citation type="journal article" date="2019" name="Int. J. Syst. Evol. Microbiol.">
        <title>The Global Catalogue of Microorganisms (GCM) 10K type strain sequencing project: providing services to taxonomists for standard genome sequencing and annotation.</title>
        <authorList>
            <consortium name="The Broad Institute Genomics Platform"/>
            <consortium name="The Broad Institute Genome Sequencing Center for Infectious Disease"/>
            <person name="Wu L."/>
            <person name="Ma J."/>
        </authorList>
    </citation>
    <scope>NUCLEOTIDE SEQUENCE [LARGE SCALE GENOMIC DNA]</scope>
    <source>
        <strain evidence="5">CGMCC 1.15474</strain>
    </source>
</reference>
<dbReference type="PROSITE" id="PS50977">
    <property type="entry name" value="HTH_TETR_2"/>
    <property type="match status" value="1"/>
</dbReference>
<dbReference type="Proteomes" id="UP001597318">
    <property type="component" value="Unassembled WGS sequence"/>
</dbReference>
<dbReference type="RefSeq" id="WP_098797649.1">
    <property type="nucleotide sequence ID" value="NZ_CP095550.1"/>
</dbReference>
<dbReference type="PANTHER" id="PTHR30055">
    <property type="entry name" value="HTH-TYPE TRANSCRIPTIONAL REGULATOR RUTR"/>
    <property type="match status" value="1"/>
</dbReference>
<dbReference type="PANTHER" id="PTHR30055:SF212">
    <property type="entry name" value="TETR-FAMILY FAMILY TRANSCRIPTIONAL REGULATOR"/>
    <property type="match status" value="1"/>
</dbReference>
<dbReference type="SUPFAM" id="SSF46689">
    <property type="entry name" value="Homeodomain-like"/>
    <property type="match status" value="1"/>
</dbReference>
<keyword evidence="5" id="KW-1185">Reference proteome</keyword>
<dbReference type="EMBL" id="JBHUIK010000008">
    <property type="protein sequence ID" value="MFD2216712.1"/>
    <property type="molecule type" value="Genomic_DNA"/>
</dbReference>
<accession>A0ABW5C2R9</accession>
<feature type="domain" description="HTH tetR-type" evidence="3">
    <location>
        <begin position="10"/>
        <end position="70"/>
    </location>
</feature>
<gene>
    <name evidence="4" type="ORF">ACFSKK_23835</name>
</gene>
<feature type="DNA-binding region" description="H-T-H motif" evidence="2">
    <location>
        <begin position="33"/>
        <end position="52"/>
    </location>
</feature>
<dbReference type="InterPro" id="IPR036271">
    <property type="entry name" value="Tet_transcr_reg_TetR-rel_C_sf"/>
</dbReference>
<dbReference type="InterPro" id="IPR050109">
    <property type="entry name" value="HTH-type_TetR-like_transc_reg"/>
</dbReference>
<protein>
    <submittedName>
        <fullName evidence="4">TetR/AcrR family transcriptional regulator</fullName>
    </submittedName>
</protein>
<keyword evidence="1 2" id="KW-0238">DNA-binding</keyword>
<dbReference type="Gene3D" id="1.10.357.10">
    <property type="entry name" value="Tetracycline Repressor, domain 2"/>
    <property type="match status" value="1"/>
</dbReference>
<proteinExistence type="predicted"/>
<comment type="caution">
    <text evidence="4">The sequence shown here is derived from an EMBL/GenBank/DDBJ whole genome shotgun (WGS) entry which is preliminary data.</text>
</comment>
<evidence type="ECO:0000313" key="4">
    <source>
        <dbReference type="EMBL" id="MFD2216712.1"/>
    </source>
</evidence>
<dbReference type="Pfam" id="PF00440">
    <property type="entry name" value="TetR_N"/>
    <property type="match status" value="1"/>
</dbReference>
<dbReference type="SUPFAM" id="SSF48498">
    <property type="entry name" value="Tetracyclin repressor-like, C-terminal domain"/>
    <property type="match status" value="1"/>
</dbReference>
<dbReference type="InterPro" id="IPR001647">
    <property type="entry name" value="HTH_TetR"/>
</dbReference>